<reference evidence="1" key="2">
    <citation type="journal article" date="2015" name="Data Brief">
        <title>Shoot transcriptome of the giant reed, Arundo donax.</title>
        <authorList>
            <person name="Barrero R.A."/>
            <person name="Guerrero F.D."/>
            <person name="Moolhuijzen P."/>
            <person name="Goolsby J.A."/>
            <person name="Tidwell J."/>
            <person name="Bellgard S.E."/>
            <person name="Bellgard M.I."/>
        </authorList>
    </citation>
    <scope>NUCLEOTIDE SEQUENCE</scope>
    <source>
        <tissue evidence="1">Shoot tissue taken approximately 20 cm above the soil surface</tissue>
    </source>
</reference>
<sequence length="85" mass="9818">MVMVSAELLFDEIMMALQLPMPMFSYTETFEDECVAYIEFYPDINAFIAGGPRKKLCGFSALSRKLLKNLWNQTSTLQSDRRPTR</sequence>
<evidence type="ECO:0000313" key="1">
    <source>
        <dbReference type="EMBL" id="JAD94037.1"/>
    </source>
</evidence>
<proteinExistence type="predicted"/>
<dbReference type="EMBL" id="GBRH01203858">
    <property type="protein sequence ID" value="JAD94037.1"/>
    <property type="molecule type" value="Transcribed_RNA"/>
</dbReference>
<reference evidence="1" key="1">
    <citation type="submission" date="2014-09" db="EMBL/GenBank/DDBJ databases">
        <authorList>
            <person name="Magalhaes I.L.F."/>
            <person name="Oliveira U."/>
            <person name="Santos F.R."/>
            <person name="Vidigal T.H.D.A."/>
            <person name="Brescovit A.D."/>
            <person name="Santos A.J."/>
        </authorList>
    </citation>
    <scope>NUCLEOTIDE SEQUENCE</scope>
    <source>
        <tissue evidence="1">Shoot tissue taken approximately 20 cm above the soil surface</tissue>
    </source>
</reference>
<accession>A0A0A9EDD0</accession>
<name>A0A0A9EDD0_ARUDO</name>
<organism evidence="1">
    <name type="scientific">Arundo donax</name>
    <name type="common">Giant reed</name>
    <name type="synonym">Donax arundinaceus</name>
    <dbReference type="NCBI Taxonomy" id="35708"/>
    <lineage>
        <taxon>Eukaryota</taxon>
        <taxon>Viridiplantae</taxon>
        <taxon>Streptophyta</taxon>
        <taxon>Embryophyta</taxon>
        <taxon>Tracheophyta</taxon>
        <taxon>Spermatophyta</taxon>
        <taxon>Magnoliopsida</taxon>
        <taxon>Liliopsida</taxon>
        <taxon>Poales</taxon>
        <taxon>Poaceae</taxon>
        <taxon>PACMAD clade</taxon>
        <taxon>Arundinoideae</taxon>
        <taxon>Arundineae</taxon>
        <taxon>Arundo</taxon>
    </lineage>
</organism>
<protein>
    <submittedName>
        <fullName evidence="1">Uncharacterized protein</fullName>
    </submittedName>
</protein>
<dbReference type="AlphaFoldDB" id="A0A0A9EDD0"/>
<dbReference type="EMBL" id="GBRH01168716">
    <property type="protein sequence ID" value="JAE29180.1"/>
    <property type="molecule type" value="Transcribed_RNA"/>
</dbReference>